<proteinExistence type="predicted"/>
<dbReference type="Gene3D" id="3.40.50.2300">
    <property type="match status" value="1"/>
</dbReference>
<dbReference type="GO" id="GO:0016787">
    <property type="term" value="F:hydrolase activity"/>
    <property type="evidence" value="ECO:0007669"/>
    <property type="project" value="UniProtKB-KW"/>
</dbReference>
<feature type="domain" description="HD-GYP" evidence="4">
    <location>
        <begin position="136"/>
        <end position="327"/>
    </location>
</feature>
<dbReference type="InterPro" id="IPR003607">
    <property type="entry name" value="HD/PDEase_dom"/>
</dbReference>
<dbReference type="Pfam" id="PF00072">
    <property type="entry name" value="Response_reg"/>
    <property type="match status" value="1"/>
</dbReference>
<organism evidence="5 6">
    <name type="scientific">Candidatus Sulfotelmatobacter kueseliae</name>
    <dbReference type="NCBI Taxonomy" id="2042962"/>
    <lineage>
        <taxon>Bacteria</taxon>
        <taxon>Pseudomonadati</taxon>
        <taxon>Acidobacteriota</taxon>
        <taxon>Terriglobia</taxon>
        <taxon>Terriglobales</taxon>
        <taxon>Candidatus Korobacteraceae</taxon>
        <taxon>Candidatus Sulfotelmatobacter</taxon>
    </lineage>
</organism>
<dbReference type="EMBL" id="OMOD01000156">
    <property type="protein sequence ID" value="SPF45712.1"/>
    <property type="molecule type" value="Genomic_DNA"/>
</dbReference>
<dbReference type="Proteomes" id="UP000238701">
    <property type="component" value="Unassembled WGS sequence"/>
</dbReference>
<evidence type="ECO:0000259" key="3">
    <source>
        <dbReference type="PROSITE" id="PS51831"/>
    </source>
</evidence>
<accession>A0A2U3L1E5</accession>
<dbReference type="InterPro" id="IPR001789">
    <property type="entry name" value="Sig_transdc_resp-reg_receiver"/>
</dbReference>
<dbReference type="SUPFAM" id="SSF52172">
    <property type="entry name" value="CheY-like"/>
    <property type="match status" value="1"/>
</dbReference>
<dbReference type="PROSITE" id="PS50110">
    <property type="entry name" value="RESPONSE_REGULATORY"/>
    <property type="match status" value="1"/>
</dbReference>
<evidence type="ECO:0000313" key="5">
    <source>
        <dbReference type="EMBL" id="SPF45712.1"/>
    </source>
</evidence>
<dbReference type="InterPro" id="IPR006674">
    <property type="entry name" value="HD_domain"/>
</dbReference>
<name>A0A2U3L1E5_9BACT</name>
<dbReference type="Gene3D" id="1.10.3210.10">
    <property type="entry name" value="Hypothetical protein af1432"/>
    <property type="match status" value="1"/>
</dbReference>
<dbReference type="SMART" id="SM00471">
    <property type="entry name" value="HDc"/>
    <property type="match status" value="1"/>
</dbReference>
<sequence>MGDLLPRRRVPRILVVDDQPSIAGLMSQLLTMRGYDVITAADAEQAESEVRRQVPDLILSDVMMPGKSGYDLCRSMKENPATRLIPFVLITGLSDSSDKVRGIEAGADDFLNKPVLAEELIARVKSLLRLKEFTDELETADSVLCTLGLIVEGRDPYTEGHCERLAVHAADLGRHLGMDEDSILALKRGGYLHDLGKIAVPDEILRKGSDLTPAEWEIMKLHPITGENICRPLRSLRLVLPIIRHHHEHSDGSGYPDGLKASEIPVLPRVLQVVDVYDALRTARSYKPALTPEQTAQTMREEASRGLWDAELVAEYFVMLAQKRQVA</sequence>
<dbReference type="CDD" id="cd00077">
    <property type="entry name" value="HDc"/>
    <property type="match status" value="1"/>
</dbReference>
<evidence type="ECO:0000313" key="6">
    <source>
        <dbReference type="Proteomes" id="UP000238701"/>
    </source>
</evidence>
<keyword evidence="5" id="KW-0378">Hydrolase</keyword>
<dbReference type="SUPFAM" id="SSF109604">
    <property type="entry name" value="HD-domain/PDEase-like"/>
    <property type="match status" value="1"/>
</dbReference>
<evidence type="ECO:0000256" key="1">
    <source>
        <dbReference type="PROSITE-ProRule" id="PRU00169"/>
    </source>
</evidence>
<dbReference type="SMART" id="SM00448">
    <property type="entry name" value="REC"/>
    <property type="match status" value="1"/>
</dbReference>
<dbReference type="InterPro" id="IPR052020">
    <property type="entry name" value="Cyclic_di-GMP/3'3'-cGAMP_PDE"/>
</dbReference>
<dbReference type="AlphaFoldDB" id="A0A2U3L1E5"/>
<evidence type="ECO:0000259" key="2">
    <source>
        <dbReference type="PROSITE" id="PS50110"/>
    </source>
</evidence>
<dbReference type="OrthoDB" id="9804747at2"/>
<gene>
    <name evidence="5" type="ORF">SBA1_600015</name>
</gene>
<dbReference type="PANTHER" id="PTHR45228">
    <property type="entry name" value="CYCLIC DI-GMP PHOSPHODIESTERASE TM_0186-RELATED"/>
    <property type="match status" value="1"/>
</dbReference>
<feature type="domain" description="HD" evidence="3">
    <location>
        <begin position="158"/>
        <end position="280"/>
    </location>
</feature>
<protein>
    <submittedName>
        <fullName evidence="5">Response regulator receiver modulated metal dependent phosphohydrolase</fullName>
    </submittedName>
</protein>
<dbReference type="InterPro" id="IPR037522">
    <property type="entry name" value="HD_GYP_dom"/>
</dbReference>
<dbReference type="Pfam" id="PF13487">
    <property type="entry name" value="HD_5"/>
    <property type="match status" value="1"/>
</dbReference>
<dbReference type="PROSITE" id="PS51832">
    <property type="entry name" value="HD_GYP"/>
    <property type="match status" value="1"/>
</dbReference>
<dbReference type="InterPro" id="IPR011006">
    <property type="entry name" value="CheY-like_superfamily"/>
</dbReference>
<dbReference type="PROSITE" id="PS51831">
    <property type="entry name" value="HD"/>
    <property type="match status" value="1"/>
</dbReference>
<keyword evidence="1" id="KW-0597">Phosphoprotein</keyword>
<feature type="modified residue" description="4-aspartylphosphate" evidence="1">
    <location>
        <position position="61"/>
    </location>
</feature>
<evidence type="ECO:0000259" key="4">
    <source>
        <dbReference type="PROSITE" id="PS51832"/>
    </source>
</evidence>
<feature type="domain" description="Response regulatory" evidence="2">
    <location>
        <begin position="12"/>
        <end position="128"/>
    </location>
</feature>
<dbReference type="GO" id="GO:0000160">
    <property type="term" value="P:phosphorelay signal transduction system"/>
    <property type="evidence" value="ECO:0007669"/>
    <property type="project" value="InterPro"/>
</dbReference>
<dbReference type="PANTHER" id="PTHR45228:SF8">
    <property type="entry name" value="TWO-COMPONENT RESPONSE REGULATOR-RELATED"/>
    <property type="match status" value="1"/>
</dbReference>
<reference evidence="6" key="1">
    <citation type="submission" date="2018-02" db="EMBL/GenBank/DDBJ databases">
        <authorList>
            <person name="Hausmann B."/>
        </authorList>
    </citation>
    <scope>NUCLEOTIDE SEQUENCE [LARGE SCALE GENOMIC DNA]</scope>
    <source>
        <strain evidence="6">Peat soil MAG SbA1</strain>
    </source>
</reference>